<proteinExistence type="predicted"/>
<accession>A0A3N4LM20</accession>
<reference evidence="1 2" key="1">
    <citation type="journal article" date="2018" name="Nat. Ecol. Evol.">
        <title>Pezizomycetes genomes reveal the molecular basis of ectomycorrhizal truffle lifestyle.</title>
        <authorList>
            <person name="Murat C."/>
            <person name="Payen T."/>
            <person name="Noel B."/>
            <person name="Kuo A."/>
            <person name="Morin E."/>
            <person name="Chen J."/>
            <person name="Kohler A."/>
            <person name="Krizsan K."/>
            <person name="Balestrini R."/>
            <person name="Da Silva C."/>
            <person name="Montanini B."/>
            <person name="Hainaut M."/>
            <person name="Levati E."/>
            <person name="Barry K.W."/>
            <person name="Belfiori B."/>
            <person name="Cichocki N."/>
            <person name="Clum A."/>
            <person name="Dockter R.B."/>
            <person name="Fauchery L."/>
            <person name="Guy J."/>
            <person name="Iotti M."/>
            <person name="Le Tacon F."/>
            <person name="Lindquist E.A."/>
            <person name="Lipzen A."/>
            <person name="Malagnac F."/>
            <person name="Mello A."/>
            <person name="Molinier V."/>
            <person name="Miyauchi S."/>
            <person name="Poulain J."/>
            <person name="Riccioni C."/>
            <person name="Rubini A."/>
            <person name="Sitrit Y."/>
            <person name="Splivallo R."/>
            <person name="Traeger S."/>
            <person name="Wang M."/>
            <person name="Zifcakova L."/>
            <person name="Wipf D."/>
            <person name="Zambonelli A."/>
            <person name="Paolocci F."/>
            <person name="Nowrousian M."/>
            <person name="Ottonello S."/>
            <person name="Baldrian P."/>
            <person name="Spatafora J.W."/>
            <person name="Henrissat B."/>
            <person name="Nagy L.G."/>
            <person name="Aury J.M."/>
            <person name="Wincker P."/>
            <person name="Grigoriev I.V."/>
            <person name="Bonfante P."/>
            <person name="Martin F.M."/>
        </authorList>
    </citation>
    <scope>NUCLEOTIDE SEQUENCE [LARGE SCALE GENOMIC DNA]</scope>
    <source>
        <strain evidence="1 2">ATCC MYA-4762</strain>
    </source>
</reference>
<protein>
    <submittedName>
        <fullName evidence="1">Uncharacterized protein</fullName>
    </submittedName>
</protein>
<organism evidence="1 2">
    <name type="scientific">Terfezia boudieri ATCC MYA-4762</name>
    <dbReference type="NCBI Taxonomy" id="1051890"/>
    <lineage>
        <taxon>Eukaryota</taxon>
        <taxon>Fungi</taxon>
        <taxon>Dikarya</taxon>
        <taxon>Ascomycota</taxon>
        <taxon>Pezizomycotina</taxon>
        <taxon>Pezizomycetes</taxon>
        <taxon>Pezizales</taxon>
        <taxon>Pezizaceae</taxon>
        <taxon>Terfezia</taxon>
    </lineage>
</organism>
<dbReference type="Proteomes" id="UP000267821">
    <property type="component" value="Unassembled WGS sequence"/>
</dbReference>
<dbReference type="InParanoid" id="A0A3N4LM20"/>
<evidence type="ECO:0000313" key="2">
    <source>
        <dbReference type="Proteomes" id="UP000267821"/>
    </source>
</evidence>
<gene>
    <name evidence="1" type="ORF">L211DRAFT_669984</name>
</gene>
<sequence>MSKWKTAYSKSTIAQAGDRLNIRLAEIPVMSVDEMLVTTRRSIKKVDVDVMKEKIHERIVEYIEGEGYPTEGNAEFKESNVSDLVFSIVLPTIRDVRRKTGRNIRLSRVKKIVSKDNTAGC</sequence>
<evidence type="ECO:0000313" key="1">
    <source>
        <dbReference type="EMBL" id="RPB18965.1"/>
    </source>
</evidence>
<dbReference type="EMBL" id="ML121602">
    <property type="protein sequence ID" value="RPB18965.1"/>
    <property type="molecule type" value="Genomic_DNA"/>
</dbReference>
<dbReference type="AlphaFoldDB" id="A0A3N4LM20"/>
<dbReference type="OrthoDB" id="5355583at2759"/>
<keyword evidence="2" id="KW-1185">Reference proteome</keyword>
<name>A0A3N4LM20_9PEZI</name>